<keyword evidence="1" id="KW-0805">Transcription regulation</keyword>
<evidence type="ECO:0000256" key="1">
    <source>
        <dbReference type="ARBA" id="ARBA00023015"/>
    </source>
</evidence>
<feature type="domain" description="Response regulatory" evidence="6">
    <location>
        <begin position="2"/>
        <end position="116"/>
    </location>
</feature>
<dbReference type="GO" id="GO:0006355">
    <property type="term" value="P:regulation of DNA-templated transcription"/>
    <property type="evidence" value="ECO:0007669"/>
    <property type="project" value="InterPro"/>
</dbReference>
<keyword evidence="4" id="KW-0597">Phosphoprotein</keyword>
<evidence type="ECO:0000256" key="4">
    <source>
        <dbReference type="PROSITE-ProRule" id="PRU00169"/>
    </source>
</evidence>
<dbReference type="AlphaFoldDB" id="A0A4R0PEA2"/>
<dbReference type="Gene3D" id="6.10.250.690">
    <property type="match status" value="1"/>
</dbReference>
<evidence type="ECO:0000259" key="6">
    <source>
        <dbReference type="PROSITE" id="PS50110"/>
    </source>
</evidence>
<dbReference type="CDD" id="cd00383">
    <property type="entry name" value="trans_reg_C"/>
    <property type="match status" value="1"/>
</dbReference>
<dbReference type="SMART" id="SM00862">
    <property type="entry name" value="Trans_reg_C"/>
    <property type="match status" value="1"/>
</dbReference>
<dbReference type="GO" id="GO:0005829">
    <property type="term" value="C:cytosol"/>
    <property type="evidence" value="ECO:0007669"/>
    <property type="project" value="TreeGrafter"/>
</dbReference>
<dbReference type="Gene3D" id="1.10.10.10">
    <property type="entry name" value="Winged helix-like DNA-binding domain superfamily/Winged helix DNA-binding domain"/>
    <property type="match status" value="1"/>
</dbReference>
<dbReference type="InterPro" id="IPR011006">
    <property type="entry name" value="CheY-like_superfamily"/>
</dbReference>
<comment type="caution">
    <text evidence="8">The sequence shown here is derived from an EMBL/GenBank/DDBJ whole genome shotgun (WGS) entry which is preliminary data.</text>
</comment>
<dbReference type="RefSeq" id="WP_131564709.1">
    <property type="nucleotide sequence ID" value="NZ_JAINFK010000001.1"/>
</dbReference>
<keyword evidence="2 5" id="KW-0238">DNA-binding</keyword>
<dbReference type="Gene3D" id="3.40.50.2300">
    <property type="match status" value="1"/>
</dbReference>
<accession>A0A4R0PEA2</accession>
<dbReference type="CDD" id="cd17624">
    <property type="entry name" value="REC_OmpR_PmrA-like"/>
    <property type="match status" value="1"/>
</dbReference>
<feature type="DNA-binding region" description="OmpR/PhoB-type" evidence="5">
    <location>
        <begin position="124"/>
        <end position="220"/>
    </location>
</feature>
<evidence type="ECO:0000313" key="9">
    <source>
        <dbReference type="Proteomes" id="UP000291301"/>
    </source>
</evidence>
<sequence length="227" mass="25066">MRLLIVEDAEDVADAIAESLSRLGHACDRAGTLADARQFLAVQPFDLMVLDINLPDGSGFDLLREIRVRGETLAVIMLTARLGVDDRVDALDAGADDYLVKPFDIRELEARLRAVSRRRHGETDAVLEAGDISFNTATRQVTVRGEVCELTRREQALLEILLASRGRVIAKEELHSRLFGLEEEAGLNAIELYVARLRKKIPSASLEIRTLRGLGYQAFATRQAADG</sequence>
<dbReference type="PANTHER" id="PTHR48111:SF67">
    <property type="entry name" value="TRANSCRIPTIONAL REGULATORY PROTEIN TCTD"/>
    <property type="match status" value="1"/>
</dbReference>
<dbReference type="InterPro" id="IPR036388">
    <property type="entry name" value="WH-like_DNA-bd_sf"/>
</dbReference>
<dbReference type="Pfam" id="PF00072">
    <property type="entry name" value="Response_reg"/>
    <property type="match status" value="1"/>
</dbReference>
<dbReference type="Proteomes" id="UP000291301">
    <property type="component" value="Unassembled WGS sequence"/>
</dbReference>
<dbReference type="InterPro" id="IPR001789">
    <property type="entry name" value="Sig_transdc_resp-reg_receiver"/>
</dbReference>
<protein>
    <submittedName>
        <fullName evidence="8">Response regulator transcription factor</fullName>
    </submittedName>
</protein>
<dbReference type="Pfam" id="PF00486">
    <property type="entry name" value="Trans_reg_C"/>
    <property type="match status" value="1"/>
</dbReference>
<evidence type="ECO:0000256" key="5">
    <source>
        <dbReference type="PROSITE-ProRule" id="PRU01091"/>
    </source>
</evidence>
<dbReference type="SMART" id="SM00448">
    <property type="entry name" value="REC"/>
    <property type="match status" value="1"/>
</dbReference>
<evidence type="ECO:0000259" key="7">
    <source>
        <dbReference type="PROSITE" id="PS51755"/>
    </source>
</evidence>
<dbReference type="PROSITE" id="PS50110">
    <property type="entry name" value="RESPONSE_REGULATORY"/>
    <property type="match status" value="1"/>
</dbReference>
<feature type="domain" description="OmpR/PhoB-type" evidence="7">
    <location>
        <begin position="124"/>
        <end position="220"/>
    </location>
</feature>
<dbReference type="GO" id="GO:0000976">
    <property type="term" value="F:transcription cis-regulatory region binding"/>
    <property type="evidence" value="ECO:0007669"/>
    <property type="project" value="TreeGrafter"/>
</dbReference>
<reference evidence="8 9" key="1">
    <citation type="journal article" date="2015" name="Antonie Van Leeuwenhoek">
        <title>Oricola cellulosilytica gen. nov., sp. nov., a cellulose-degrading bacterium of the family Phyllobacteriaceae isolated from surface seashore water, and emended descriptions of Mesorhizobium loti and Phyllobacterium myrsinacearum.</title>
        <authorList>
            <person name="Hameed A."/>
            <person name="Shahina M."/>
            <person name="Lai W.A."/>
            <person name="Lin S.Y."/>
            <person name="Young L.S."/>
            <person name="Liu Y.C."/>
            <person name="Hsu Y.H."/>
            <person name="Young C.C."/>
        </authorList>
    </citation>
    <scope>NUCLEOTIDE SEQUENCE [LARGE SCALE GENOMIC DNA]</scope>
    <source>
        <strain evidence="8 9">KCTC 52183</strain>
    </source>
</reference>
<dbReference type="InterPro" id="IPR001867">
    <property type="entry name" value="OmpR/PhoB-type_DNA-bd"/>
</dbReference>
<keyword evidence="9" id="KW-1185">Reference proteome</keyword>
<dbReference type="OrthoDB" id="9802426at2"/>
<organism evidence="8 9">
    <name type="scientific">Oricola cellulosilytica</name>
    <dbReference type="NCBI Taxonomy" id="1429082"/>
    <lineage>
        <taxon>Bacteria</taxon>
        <taxon>Pseudomonadati</taxon>
        <taxon>Pseudomonadota</taxon>
        <taxon>Alphaproteobacteria</taxon>
        <taxon>Hyphomicrobiales</taxon>
        <taxon>Ahrensiaceae</taxon>
        <taxon>Oricola</taxon>
    </lineage>
</organism>
<feature type="modified residue" description="4-aspartylphosphate" evidence="4">
    <location>
        <position position="51"/>
    </location>
</feature>
<name>A0A4R0PEA2_9HYPH</name>
<dbReference type="EMBL" id="SJST01000001">
    <property type="protein sequence ID" value="TCD16125.1"/>
    <property type="molecule type" value="Genomic_DNA"/>
</dbReference>
<dbReference type="PROSITE" id="PS51755">
    <property type="entry name" value="OMPR_PHOB"/>
    <property type="match status" value="1"/>
</dbReference>
<evidence type="ECO:0000256" key="2">
    <source>
        <dbReference type="ARBA" id="ARBA00023125"/>
    </source>
</evidence>
<evidence type="ECO:0000256" key="3">
    <source>
        <dbReference type="ARBA" id="ARBA00023163"/>
    </source>
</evidence>
<dbReference type="GO" id="GO:0032993">
    <property type="term" value="C:protein-DNA complex"/>
    <property type="evidence" value="ECO:0007669"/>
    <property type="project" value="TreeGrafter"/>
</dbReference>
<gene>
    <name evidence="8" type="ORF">E0D97_01410</name>
</gene>
<keyword evidence="3" id="KW-0804">Transcription</keyword>
<dbReference type="SUPFAM" id="SSF52172">
    <property type="entry name" value="CheY-like"/>
    <property type="match status" value="1"/>
</dbReference>
<dbReference type="PANTHER" id="PTHR48111">
    <property type="entry name" value="REGULATOR OF RPOS"/>
    <property type="match status" value="1"/>
</dbReference>
<dbReference type="InterPro" id="IPR039420">
    <property type="entry name" value="WalR-like"/>
</dbReference>
<dbReference type="GO" id="GO:0000156">
    <property type="term" value="F:phosphorelay response regulator activity"/>
    <property type="evidence" value="ECO:0007669"/>
    <property type="project" value="TreeGrafter"/>
</dbReference>
<evidence type="ECO:0000313" key="8">
    <source>
        <dbReference type="EMBL" id="TCD16125.1"/>
    </source>
</evidence>
<proteinExistence type="predicted"/>